<dbReference type="SUPFAM" id="SSF56219">
    <property type="entry name" value="DNase I-like"/>
    <property type="match status" value="1"/>
</dbReference>
<dbReference type="InterPro" id="IPR036691">
    <property type="entry name" value="Endo/exonu/phosph_ase_sf"/>
</dbReference>
<protein>
    <submittedName>
        <fullName evidence="2">Retrovirus-related Pol polyprotein from type-1 retrotransposable element R1</fullName>
    </submittedName>
</protein>
<proteinExistence type="predicted"/>
<accession>A0A4C1V4A1</accession>
<dbReference type="AlphaFoldDB" id="A0A4C1V4A1"/>
<reference evidence="2 3" key="1">
    <citation type="journal article" date="2019" name="Commun. Biol.">
        <title>The bagworm genome reveals a unique fibroin gene that provides high tensile strength.</title>
        <authorList>
            <person name="Kono N."/>
            <person name="Nakamura H."/>
            <person name="Ohtoshi R."/>
            <person name="Tomita M."/>
            <person name="Numata K."/>
            <person name="Arakawa K."/>
        </authorList>
    </citation>
    <scope>NUCLEOTIDE SEQUENCE [LARGE SCALE GENOMIC DNA]</scope>
</reference>
<organism evidence="2 3">
    <name type="scientific">Eumeta variegata</name>
    <name type="common">Bagworm moth</name>
    <name type="synonym">Eumeta japonica</name>
    <dbReference type="NCBI Taxonomy" id="151549"/>
    <lineage>
        <taxon>Eukaryota</taxon>
        <taxon>Metazoa</taxon>
        <taxon>Ecdysozoa</taxon>
        <taxon>Arthropoda</taxon>
        <taxon>Hexapoda</taxon>
        <taxon>Insecta</taxon>
        <taxon>Pterygota</taxon>
        <taxon>Neoptera</taxon>
        <taxon>Endopterygota</taxon>
        <taxon>Lepidoptera</taxon>
        <taxon>Glossata</taxon>
        <taxon>Ditrysia</taxon>
        <taxon>Tineoidea</taxon>
        <taxon>Psychidae</taxon>
        <taxon>Oiketicinae</taxon>
        <taxon>Eumeta</taxon>
    </lineage>
</organism>
<evidence type="ECO:0000313" key="3">
    <source>
        <dbReference type="Proteomes" id="UP000299102"/>
    </source>
</evidence>
<dbReference type="EMBL" id="BGZK01000276">
    <property type="protein sequence ID" value="GBP33601.1"/>
    <property type="molecule type" value="Genomic_DNA"/>
</dbReference>
<sequence length="838" mass="95183">MIAATHTLIISSRCVDHISDQVVKAIREVVYVRGMGVGVDRVRKARNQKVVLTCAPDDATKRVETLIKIKAKDLQVETKRARHRRSRLEKVEARVCYRRRARNPLECHPVLEVSPALHMRLIKAGFVYVELQRRPVWDQSPLVQCSRCLGFGHSRKFCRKQNDKYAHCGATKQVSCAKAAKPVNLRSASIALEPATKTSFIRHLARNAASEPLGCYSADQSRVLLARSKLATAELLIGASRRKIAVALVQESYLGNTGVLKRYSGCRVIQRMDPRAGPVNAAILILDSDVDVEEDQTPIDENVTAAVITAGSCRIGVGLLRGRQADRLIPRPREVGLLETRYEQNHPGGRRQRMERVVGHIQGGDRLFQSAVDVTACSSALLDRAEEWQVVREVISSDHNVVTYNIRTGGRSGPGPFRSTRIYNTAKARWLEFLTAFGSAKEERALTDEMVETVDLCDRLDEVVDLYTECVQHAYDTAISRKRSVRRLKLPWWSPKLEGLKKDANAKKWCFRNAAPSRRRYVVEEYVRANEVYERAAADVQTTSWKRFSTARDRESIWDGVYRVIRDTEKNREDVLLINDSEQTCSPYESAVLLANTFFPDDSVDTDDPYRTEVRRQTDGSVCLPARRLQISSPGWTRLSLGQKKKCPSRLLIPRRPLGLTGLCQDICQTAILQDLGLFLAMANKCLQLGYFPRAWKVAAIKVISKPGKDDYSRPKSYRPIGLLPVMGKTVERMLVWRIQWHIMSKLQTRQYDFMPKRGTEDSLYDLMTHIHNELNRKRIVVTVSFVIERAFDNAWWPAIRNQRLAHKCPMNFRGMVMGYLRDREVVDTPEGSSGRGL</sequence>
<dbReference type="STRING" id="151549.A0A4C1V4A1"/>
<gene>
    <name evidence="2" type="ORF">EVAR_32099_1</name>
</gene>
<evidence type="ECO:0000313" key="2">
    <source>
        <dbReference type="EMBL" id="GBP33601.1"/>
    </source>
</evidence>
<dbReference type="PANTHER" id="PTHR19446">
    <property type="entry name" value="REVERSE TRANSCRIPTASES"/>
    <property type="match status" value="1"/>
</dbReference>
<dbReference type="InterPro" id="IPR000477">
    <property type="entry name" value="RT_dom"/>
</dbReference>
<feature type="domain" description="Reverse transcriptase" evidence="1">
    <location>
        <begin position="706"/>
        <end position="812"/>
    </location>
</feature>
<evidence type="ECO:0000259" key="1">
    <source>
        <dbReference type="Pfam" id="PF00078"/>
    </source>
</evidence>
<name>A0A4C1V4A1_EUMVA</name>
<dbReference type="Pfam" id="PF00078">
    <property type="entry name" value="RVT_1"/>
    <property type="match status" value="1"/>
</dbReference>
<comment type="caution">
    <text evidence="2">The sequence shown here is derived from an EMBL/GenBank/DDBJ whole genome shotgun (WGS) entry which is preliminary data.</text>
</comment>
<dbReference type="OrthoDB" id="411871at2759"/>
<dbReference type="Proteomes" id="UP000299102">
    <property type="component" value="Unassembled WGS sequence"/>
</dbReference>
<keyword evidence="3" id="KW-1185">Reference proteome</keyword>